<feature type="transmembrane region" description="Helical" evidence="2">
    <location>
        <begin position="317"/>
        <end position="335"/>
    </location>
</feature>
<dbReference type="OrthoDB" id="388662at2759"/>
<protein>
    <submittedName>
        <fullName evidence="3">Uncharacterized protein</fullName>
    </submittedName>
</protein>
<reference evidence="3 4" key="1">
    <citation type="submission" date="2011-08" db="EMBL/GenBank/DDBJ databases">
        <title>The Genome Sequence of Plasmodium vivax Brazil I.</title>
        <authorList>
            <consortium name="The Broad Institute Genome Sequencing Platform"/>
            <consortium name="The Broad Institute Genome Sequencing Center for Infectious Disease"/>
            <person name="Neafsey D."/>
            <person name="Carlton J."/>
            <person name="Barnwell J."/>
            <person name="Collins W."/>
            <person name="Escalante A."/>
            <person name="Mullikin J."/>
            <person name="Saul A."/>
            <person name="Guigo R."/>
            <person name="Camara F."/>
            <person name="Young S.K."/>
            <person name="Zeng Q."/>
            <person name="Gargeya S."/>
            <person name="Fitzgerald M."/>
            <person name="Haas B."/>
            <person name="Abouelleil A."/>
            <person name="Alvarado L."/>
            <person name="Arachchi H.M."/>
            <person name="Berlin A."/>
            <person name="Brown A."/>
            <person name="Chapman S.B."/>
            <person name="Chen Z."/>
            <person name="Dunbar C."/>
            <person name="Freedman E."/>
            <person name="Gearin G."/>
            <person name="Gellesch M."/>
            <person name="Goldberg J."/>
            <person name="Griggs A."/>
            <person name="Gujja S."/>
            <person name="Heiman D."/>
            <person name="Howarth C."/>
            <person name="Larson L."/>
            <person name="Lui A."/>
            <person name="MacDonald P.J.P."/>
            <person name="Montmayeur A."/>
            <person name="Murphy C."/>
            <person name="Neiman D."/>
            <person name="Pearson M."/>
            <person name="Priest M."/>
            <person name="Roberts A."/>
            <person name="Saif S."/>
            <person name="Shea T."/>
            <person name="Shenoy N."/>
            <person name="Sisk P."/>
            <person name="Stolte C."/>
            <person name="Sykes S."/>
            <person name="Wortman J."/>
            <person name="Nusbaum C."/>
            <person name="Birren B."/>
        </authorList>
    </citation>
    <scope>NUCLEOTIDE SEQUENCE [LARGE SCALE GENOMIC DNA]</scope>
    <source>
        <strain evidence="3 4">Brazil I</strain>
    </source>
</reference>
<dbReference type="Pfam" id="PF05795">
    <property type="entry name" value="Plasmodium_Vir"/>
    <property type="match status" value="1"/>
</dbReference>
<evidence type="ECO:0000256" key="1">
    <source>
        <dbReference type="SAM" id="MobiDB-lite"/>
    </source>
</evidence>
<feature type="compositionally biased region" description="Basic and acidic residues" evidence="1">
    <location>
        <begin position="237"/>
        <end position="258"/>
    </location>
</feature>
<feature type="region of interest" description="Disordered" evidence="1">
    <location>
        <begin position="205"/>
        <end position="306"/>
    </location>
</feature>
<proteinExistence type="predicted"/>
<keyword evidence="2" id="KW-1133">Transmembrane helix</keyword>
<keyword evidence="2" id="KW-0812">Transmembrane</keyword>
<evidence type="ECO:0000313" key="4">
    <source>
        <dbReference type="Proteomes" id="UP000053327"/>
    </source>
</evidence>
<evidence type="ECO:0000256" key="2">
    <source>
        <dbReference type="SAM" id="Phobius"/>
    </source>
</evidence>
<dbReference type="Proteomes" id="UP000053327">
    <property type="component" value="Unassembled WGS sequence"/>
</dbReference>
<feature type="compositionally biased region" description="Polar residues" evidence="1">
    <location>
        <begin position="262"/>
        <end position="271"/>
    </location>
</feature>
<dbReference type="AlphaFoldDB" id="A0A0J9T0F5"/>
<keyword evidence="2" id="KW-0472">Membrane</keyword>
<feature type="compositionally biased region" description="Low complexity" evidence="1">
    <location>
        <begin position="272"/>
        <end position="287"/>
    </location>
</feature>
<name>A0A0J9T0F5_PLAV1</name>
<dbReference type="InterPro" id="IPR008780">
    <property type="entry name" value="Plasmodium_Vir"/>
</dbReference>
<organism evidence="3 4">
    <name type="scientific">Plasmodium vivax (strain Brazil I)</name>
    <dbReference type="NCBI Taxonomy" id="1033975"/>
    <lineage>
        <taxon>Eukaryota</taxon>
        <taxon>Sar</taxon>
        <taxon>Alveolata</taxon>
        <taxon>Apicomplexa</taxon>
        <taxon>Aconoidasida</taxon>
        <taxon>Haemosporida</taxon>
        <taxon>Plasmodiidae</taxon>
        <taxon>Plasmodium</taxon>
        <taxon>Plasmodium (Plasmodium)</taxon>
    </lineage>
</organism>
<accession>A0A0J9T0F5</accession>
<gene>
    <name evidence="3" type="ORF">PVBG_05953</name>
</gene>
<evidence type="ECO:0000313" key="3">
    <source>
        <dbReference type="EMBL" id="KMZ88845.1"/>
    </source>
</evidence>
<feature type="compositionally biased region" description="Basic and acidic residues" evidence="1">
    <location>
        <begin position="297"/>
        <end position="306"/>
    </location>
</feature>
<sequence>MQYEKNCLKEEQYNQYGSKCESIGSAYAEQENIISTICLKFHCLMNNIFNSKSSQYDQNELAHLEYLNYWLNHELHLKNASICPKFFYQTMISMDRSNFILRKLRTNNSYIVKEEVRNMHALYHIYKNYVEMNEIVKNNTLIGNAFFSYANNIVEKYSELSKKCAQKNNFLCDALNVFKEKYNKIELKGENLSYWEKKTLPALVESGHSQEEITESSTRNREVSQTSSEEAVTLNEPKPEDSVSEELSGKNKVSKENPEESIGNSVTSTGESSNHTSLHLLSSRTSLQGGTIATASDEGRSTELKSEGNLSDYTRTIVGPAIGTIGLSSIFFIFYKVK</sequence>
<dbReference type="EMBL" id="KQ234748">
    <property type="protein sequence ID" value="KMZ88845.1"/>
    <property type="molecule type" value="Genomic_DNA"/>
</dbReference>